<proteinExistence type="inferred from homology"/>
<organism evidence="9 10">
    <name type="scientific">Chlorella vulgaris</name>
    <name type="common">Green alga</name>
    <dbReference type="NCBI Taxonomy" id="3077"/>
    <lineage>
        <taxon>Eukaryota</taxon>
        <taxon>Viridiplantae</taxon>
        <taxon>Chlorophyta</taxon>
        <taxon>core chlorophytes</taxon>
        <taxon>Trebouxiophyceae</taxon>
        <taxon>Chlorellales</taxon>
        <taxon>Chlorellaceae</taxon>
        <taxon>Chlorella clade</taxon>
        <taxon>Chlorella</taxon>
    </lineage>
</organism>
<dbReference type="Gene3D" id="1.10.510.10">
    <property type="entry name" value="Transferase(Phosphotransferase) domain 1"/>
    <property type="match status" value="1"/>
</dbReference>
<name>A0A9D4TS55_CHLVU</name>
<dbReference type="InterPro" id="IPR000719">
    <property type="entry name" value="Prot_kinase_dom"/>
</dbReference>
<dbReference type="SUPFAM" id="SSF103481">
    <property type="entry name" value="Multidrug resistance efflux transporter EmrE"/>
    <property type="match status" value="1"/>
</dbReference>
<dbReference type="InterPro" id="IPR007271">
    <property type="entry name" value="Nuc_sug_transpt"/>
</dbReference>
<dbReference type="PANTHER" id="PTHR10231">
    <property type="entry name" value="NUCLEOTIDE-SUGAR TRANSMEMBRANE TRANSPORTER"/>
    <property type="match status" value="1"/>
</dbReference>
<dbReference type="SUPFAM" id="SSF56112">
    <property type="entry name" value="Protein kinase-like (PK-like)"/>
    <property type="match status" value="1"/>
</dbReference>
<feature type="transmembrane region" description="Helical" evidence="6">
    <location>
        <begin position="206"/>
        <end position="222"/>
    </location>
</feature>
<comment type="caution">
    <text evidence="9">The sequence shown here is derived from an EMBL/GenBank/DDBJ whole genome shotgun (WGS) entry which is preliminary data.</text>
</comment>
<evidence type="ECO:0000256" key="4">
    <source>
        <dbReference type="ARBA" id="ARBA00022989"/>
    </source>
</evidence>
<feature type="transmembrane region" description="Helical" evidence="6">
    <location>
        <begin position="81"/>
        <end position="102"/>
    </location>
</feature>
<evidence type="ECO:0000256" key="1">
    <source>
        <dbReference type="ARBA" id="ARBA00004141"/>
    </source>
</evidence>
<feature type="transmembrane region" description="Helical" evidence="6">
    <location>
        <begin position="108"/>
        <end position="129"/>
    </location>
</feature>
<dbReference type="GO" id="GO:0005524">
    <property type="term" value="F:ATP binding"/>
    <property type="evidence" value="ECO:0007669"/>
    <property type="project" value="InterPro"/>
</dbReference>
<gene>
    <name evidence="9" type="ORF">D9Q98_003121</name>
</gene>
<dbReference type="EMBL" id="SIDB01000004">
    <property type="protein sequence ID" value="KAI3433302.1"/>
    <property type="molecule type" value="Genomic_DNA"/>
</dbReference>
<keyword evidence="5 6" id="KW-0472">Membrane</keyword>
<evidence type="ECO:0000256" key="3">
    <source>
        <dbReference type="ARBA" id="ARBA00022692"/>
    </source>
</evidence>
<dbReference type="OrthoDB" id="408493at2759"/>
<feature type="domain" description="Protein kinase" evidence="8">
    <location>
        <begin position="371"/>
        <end position="711"/>
    </location>
</feature>
<reference evidence="9" key="1">
    <citation type="journal article" date="2019" name="Plant J.">
        <title>Chlorella vulgaris genome assembly and annotation reveals the molecular basis for metabolic acclimation to high light conditions.</title>
        <authorList>
            <person name="Cecchin M."/>
            <person name="Marcolungo L."/>
            <person name="Rossato M."/>
            <person name="Girolomoni L."/>
            <person name="Cosentino E."/>
            <person name="Cuine S."/>
            <person name="Li-Beisson Y."/>
            <person name="Delledonne M."/>
            <person name="Ballottari M."/>
        </authorList>
    </citation>
    <scope>NUCLEOTIDE SEQUENCE</scope>
    <source>
        <strain evidence="9">211/11P</strain>
    </source>
</reference>
<evidence type="ECO:0000256" key="2">
    <source>
        <dbReference type="ARBA" id="ARBA00006447"/>
    </source>
</evidence>
<keyword evidence="4 6" id="KW-1133">Transmembrane helix</keyword>
<evidence type="ECO:0000259" key="8">
    <source>
        <dbReference type="PROSITE" id="PS50011"/>
    </source>
</evidence>
<dbReference type="InterPro" id="IPR011009">
    <property type="entry name" value="Kinase-like_dom_sf"/>
</dbReference>
<comment type="similarity">
    <text evidence="2">Belongs to the nucleotide-sugar transporter family. CMP-Sialate:CMP antiporter (TC 2.A.7.12) subfamily.</text>
</comment>
<feature type="chain" id="PRO_5038920474" description="Protein kinase domain-containing protein" evidence="7">
    <location>
        <begin position="27"/>
        <end position="734"/>
    </location>
</feature>
<evidence type="ECO:0000256" key="6">
    <source>
        <dbReference type="SAM" id="Phobius"/>
    </source>
</evidence>
<dbReference type="GO" id="GO:0015165">
    <property type="term" value="F:pyrimidine nucleotide-sugar transmembrane transporter activity"/>
    <property type="evidence" value="ECO:0007669"/>
    <property type="project" value="InterPro"/>
</dbReference>
<dbReference type="Proteomes" id="UP001055712">
    <property type="component" value="Unassembled WGS sequence"/>
</dbReference>
<dbReference type="AlphaFoldDB" id="A0A9D4TS55"/>
<reference evidence="9" key="2">
    <citation type="submission" date="2020-11" db="EMBL/GenBank/DDBJ databases">
        <authorList>
            <person name="Cecchin M."/>
            <person name="Marcolungo L."/>
            <person name="Rossato M."/>
            <person name="Girolomoni L."/>
            <person name="Cosentino E."/>
            <person name="Cuine S."/>
            <person name="Li-Beisson Y."/>
            <person name="Delledonne M."/>
            <person name="Ballottari M."/>
        </authorList>
    </citation>
    <scope>NUCLEOTIDE SEQUENCE</scope>
    <source>
        <strain evidence="9">211/11P</strain>
        <tissue evidence="9">Whole cell</tissue>
    </source>
</reference>
<sequence>MGVVTTFAPGTLLMAGLLTLLTSSQGLLTTASKTGDSYAYDFATVPFLAELTKLGISYYLLLRQRAADPASIRMTRDWRTVALFIVPSIIYMFHNNVQFFFLKYVDPATYQILGNLKIVTTGLLLRVALNRQLSRLQWMALLLLMTGAATSQINTDCTAGVVQSVLHAPFMGYVFGVVSALLSAVAAVYTEWVLKKNNDTLYWQNMLLYGFGSVFNLANLAHSKMGAGGGWNVLQGYSLVTWLVVANLAFSGLLVSWVMKFADSIVKVYATSLAMLLTTLVSIAFFSLQPTLQMALGIVIASCSVVLYYVPPAALAAPPEAPSKLPRRSAIVSMADVGAALEEPPPSGEEAMQSQTACGLDGPCAIDPRRLRLRKSLGAGAFANVKAAQLRPGAPSSAAEYGALSRDGSSEVAVKVLRPELLPHPHQVQQFLKEVDLLRSLRHRNIVGFIGCCQHCSLEGCMDDSARGGSEASQADGADWSRKGLAPQWPPNYYFVQELCGGGSLGELLRRQLIRRYKPLYSDADALRWSLHIAGALQYLHESSPAIMHRDLKLDNVLLTSPDTSVANAKLADFGLARFSPVDEPEAPGTPRRVELCRSSGGGDLTGRTGSYGVMAPEVLENRPYNASADIFSLGMCMHNLFARSLPCFDSSCQGAGDHMEVFARKVAAGYRPPLPPSCAAPVVAVIEACWHGEPARRPSARSVVKMLELIRDSGSLPVSTNSEAAQGCGCTVM</sequence>
<feature type="transmembrane region" description="Helical" evidence="6">
    <location>
        <begin position="42"/>
        <end position="61"/>
    </location>
</feature>
<accession>A0A9D4TS55</accession>
<dbReference type="InterPro" id="IPR037185">
    <property type="entry name" value="EmrE-like"/>
</dbReference>
<keyword evidence="7" id="KW-0732">Signal</keyword>
<dbReference type="Pfam" id="PF00069">
    <property type="entry name" value="Pkinase"/>
    <property type="match status" value="1"/>
</dbReference>
<keyword evidence="3 6" id="KW-0812">Transmembrane</keyword>
<keyword evidence="10" id="KW-1185">Reference proteome</keyword>
<evidence type="ECO:0000256" key="7">
    <source>
        <dbReference type="SAM" id="SignalP"/>
    </source>
</evidence>
<dbReference type="SMART" id="SM00220">
    <property type="entry name" value="S_TKc"/>
    <property type="match status" value="1"/>
</dbReference>
<feature type="transmembrane region" description="Helical" evidence="6">
    <location>
        <begin position="234"/>
        <end position="256"/>
    </location>
</feature>
<evidence type="ECO:0000256" key="5">
    <source>
        <dbReference type="ARBA" id="ARBA00023136"/>
    </source>
</evidence>
<dbReference type="NCBIfam" id="TIGR00803">
    <property type="entry name" value="nst"/>
    <property type="match status" value="1"/>
</dbReference>
<dbReference type="PROSITE" id="PS00108">
    <property type="entry name" value="PROTEIN_KINASE_ST"/>
    <property type="match status" value="1"/>
</dbReference>
<dbReference type="GO" id="GO:0000139">
    <property type="term" value="C:Golgi membrane"/>
    <property type="evidence" value="ECO:0007669"/>
    <property type="project" value="InterPro"/>
</dbReference>
<dbReference type="Gene3D" id="3.30.200.20">
    <property type="entry name" value="Phosphorylase Kinase, domain 1"/>
    <property type="match status" value="1"/>
</dbReference>
<evidence type="ECO:0000313" key="10">
    <source>
        <dbReference type="Proteomes" id="UP001055712"/>
    </source>
</evidence>
<comment type="subcellular location">
    <subcellularLocation>
        <location evidence="1">Membrane</location>
        <topology evidence="1">Multi-pass membrane protein</topology>
    </subcellularLocation>
</comment>
<evidence type="ECO:0000313" key="9">
    <source>
        <dbReference type="EMBL" id="KAI3433302.1"/>
    </source>
</evidence>
<feature type="transmembrane region" description="Helical" evidence="6">
    <location>
        <begin position="268"/>
        <end position="288"/>
    </location>
</feature>
<dbReference type="InterPro" id="IPR008271">
    <property type="entry name" value="Ser/Thr_kinase_AS"/>
</dbReference>
<feature type="transmembrane region" description="Helical" evidence="6">
    <location>
        <begin position="294"/>
        <end position="317"/>
    </location>
</feature>
<dbReference type="GO" id="GO:0004672">
    <property type="term" value="F:protein kinase activity"/>
    <property type="evidence" value="ECO:0007669"/>
    <property type="project" value="InterPro"/>
</dbReference>
<protein>
    <recommendedName>
        <fullName evidence="8">Protein kinase domain-containing protein</fullName>
    </recommendedName>
</protein>
<feature type="transmembrane region" description="Helical" evidence="6">
    <location>
        <begin position="173"/>
        <end position="194"/>
    </location>
</feature>
<dbReference type="Pfam" id="PF04142">
    <property type="entry name" value="Nuc_sug_transp"/>
    <property type="match status" value="1"/>
</dbReference>
<feature type="signal peptide" evidence="7">
    <location>
        <begin position="1"/>
        <end position="26"/>
    </location>
</feature>
<dbReference type="PROSITE" id="PS50011">
    <property type="entry name" value="PROTEIN_KINASE_DOM"/>
    <property type="match status" value="1"/>
</dbReference>